<protein>
    <submittedName>
        <fullName evidence="2">Porin</fullName>
    </submittedName>
</protein>
<feature type="signal peptide" evidence="1">
    <location>
        <begin position="1"/>
        <end position="19"/>
    </location>
</feature>
<dbReference type="Pfam" id="PF14121">
    <property type="entry name" value="Porin_10"/>
    <property type="match status" value="1"/>
</dbReference>
<dbReference type="InterPro" id="IPR025631">
    <property type="entry name" value="Porin_10"/>
</dbReference>
<comment type="caution">
    <text evidence="2">The sequence shown here is derived from an EMBL/GenBank/DDBJ whole genome shotgun (WGS) entry which is preliminary data.</text>
</comment>
<dbReference type="Proteomes" id="UP000800984">
    <property type="component" value="Unassembled WGS sequence"/>
</dbReference>
<dbReference type="EMBL" id="JAAJBT010000001">
    <property type="protein sequence ID" value="NHM00868.1"/>
    <property type="molecule type" value="Genomic_DNA"/>
</dbReference>
<accession>A0ABX0I3Z0</accession>
<evidence type="ECO:0000256" key="1">
    <source>
        <dbReference type="SAM" id="SignalP"/>
    </source>
</evidence>
<keyword evidence="3" id="KW-1185">Reference proteome</keyword>
<keyword evidence="1" id="KW-0732">Signal</keyword>
<evidence type="ECO:0000313" key="2">
    <source>
        <dbReference type="EMBL" id="NHM00868.1"/>
    </source>
</evidence>
<sequence>MRYLIILLSFFCVVINAQESDTTTVNELKADIKLYKTFNTQKDTVFIDTSLTIQDEYKYNYLRKDNFGLFTFANEGYLFNQLDYSKKKQFVLPQFGFHAKHSTYLQNDDIYYYSVPTPLTDIYFKTVMRQGQSLDALISVNTKPNLNFTVAYKSIRSIGDYFNNLTSSGHFRFITNYNSLNKKYFLKANFVGQDIFNQENGGIIDLSQLDGTNTSFSQRERVDVYFTDASSKLKGNRYFLEQSYLFNKRNSLQIKHQTYYESKFYEFLQTTKSSRLGNSIFSNINDKTRFNVFYNKVALSFNTKNLGQINFFIDDYSFNQLYKIDQSDVSFNPSANYNLKRSINSVGGQYEFSAKKWNFNVLVQNAILNQPTSNYEATAKYDFSEDNFVKISAQQTSKLPDNIFVFMVSDYDNYNWDSPFKNEKISILSAETKNKWFEASLKFTNLNDHLYFFNTNINIDSLVVKPFQYNKSIQYLSLNLAKEIKYKNWALDNRITFQEVQQDDKILNLPYFILRNTLYYTNKVFKKAMLLQTGVTVNYFSEYYANDYMPVLGEFFVQNTTKVGNFPVLDFFVNARVQQCRIYLKAEHLNALFTKKVDYYNAPNYPFRDFHVRFGLEWNFFK</sequence>
<dbReference type="RefSeq" id="WP_166075903.1">
    <property type="nucleotide sequence ID" value="NZ_JAAJBT010000001.1"/>
</dbReference>
<reference evidence="2 3" key="1">
    <citation type="submission" date="2020-02" db="EMBL/GenBank/DDBJ databases">
        <authorList>
            <person name="Chen W.-M."/>
        </authorList>
    </citation>
    <scope>NUCLEOTIDE SEQUENCE [LARGE SCALE GENOMIC DNA]</scope>
    <source>
        <strain evidence="2 3">KDG-16</strain>
    </source>
</reference>
<organism evidence="2 3">
    <name type="scientific">Flavobacterium difficile</name>
    <dbReference type="NCBI Taxonomy" id="2709659"/>
    <lineage>
        <taxon>Bacteria</taxon>
        <taxon>Pseudomonadati</taxon>
        <taxon>Bacteroidota</taxon>
        <taxon>Flavobacteriia</taxon>
        <taxon>Flavobacteriales</taxon>
        <taxon>Flavobacteriaceae</taxon>
        <taxon>Flavobacterium</taxon>
    </lineage>
</organism>
<gene>
    <name evidence="2" type="ORF">G4D72_01940</name>
</gene>
<evidence type="ECO:0000313" key="3">
    <source>
        <dbReference type="Proteomes" id="UP000800984"/>
    </source>
</evidence>
<name>A0ABX0I3Z0_9FLAO</name>
<feature type="chain" id="PRO_5045696246" evidence="1">
    <location>
        <begin position="20"/>
        <end position="622"/>
    </location>
</feature>
<proteinExistence type="predicted"/>